<dbReference type="GO" id="GO:0016787">
    <property type="term" value="F:hydrolase activity"/>
    <property type="evidence" value="ECO:0007669"/>
    <property type="project" value="UniProtKB-KW"/>
</dbReference>
<dbReference type="InterPro" id="IPR006380">
    <property type="entry name" value="SPP-like_dom"/>
</dbReference>
<evidence type="ECO:0000313" key="3">
    <source>
        <dbReference type="Proteomes" id="UP001596105"/>
    </source>
</evidence>
<keyword evidence="2" id="KW-0378">Hydrolase</keyword>
<protein>
    <submittedName>
        <fullName evidence="2">HAD family hydrolase</fullName>
    </submittedName>
</protein>
<dbReference type="EMBL" id="JBHSMH010000033">
    <property type="protein sequence ID" value="MFC5469378.1"/>
    <property type="molecule type" value="Genomic_DNA"/>
</dbReference>
<dbReference type="RefSeq" id="WP_209750795.1">
    <property type="nucleotide sequence ID" value="NZ_JBHSMH010000033.1"/>
</dbReference>
<dbReference type="SUPFAM" id="SSF56784">
    <property type="entry name" value="HAD-like"/>
    <property type="match status" value="1"/>
</dbReference>
<dbReference type="Pfam" id="PF05116">
    <property type="entry name" value="S6PP"/>
    <property type="match status" value="1"/>
</dbReference>
<sequence length="270" mass="30029">MIFAFDMDQTMIFSRNSMGPADETELVPVESIDGKEHSFMTRKAAASLRGLHENALFVPATTRTPEQYERIHGVSADLRPRYAVVSNGGRVLVDGQSDVSWENGMKAALRSRCAPREEIDGLFDKLVPEGMVRRKDLCDGLFYSILVDRERIPIEFMEELTDLLRDSRWTSSLQGRKLYLVPEPVSKGAGLRYVKELAGASFAFAAGDSLLDESLLEAADDGIAPRHGELFRKYGANGTIKFTQLAGIGASEEILEAAAAYWEVNERYVR</sequence>
<dbReference type="Gene3D" id="3.40.50.1000">
    <property type="entry name" value="HAD superfamily/HAD-like"/>
    <property type="match status" value="1"/>
</dbReference>
<feature type="domain" description="Sucrose phosphatase-like" evidence="1">
    <location>
        <begin position="44"/>
        <end position="223"/>
    </location>
</feature>
<organism evidence="2 3">
    <name type="scientific">Cohnella suwonensis</name>
    <dbReference type="NCBI Taxonomy" id="696072"/>
    <lineage>
        <taxon>Bacteria</taxon>
        <taxon>Bacillati</taxon>
        <taxon>Bacillota</taxon>
        <taxon>Bacilli</taxon>
        <taxon>Bacillales</taxon>
        <taxon>Paenibacillaceae</taxon>
        <taxon>Cohnella</taxon>
    </lineage>
</organism>
<accession>A0ABW0LU43</accession>
<reference evidence="3" key="1">
    <citation type="journal article" date="2019" name="Int. J. Syst. Evol. Microbiol.">
        <title>The Global Catalogue of Microorganisms (GCM) 10K type strain sequencing project: providing services to taxonomists for standard genome sequencing and annotation.</title>
        <authorList>
            <consortium name="The Broad Institute Genomics Platform"/>
            <consortium name="The Broad Institute Genome Sequencing Center for Infectious Disease"/>
            <person name="Wu L."/>
            <person name="Ma J."/>
        </authorList>
    </citation>
    <scope>NUCLEOTIDE SEQUENCE [LARGE SCALE GENOMIC DNA]</scope>
    <source>
        <strain evidence="3">CCUG 57113</strain>
    </source>
</reference>
<dbReference type="InterPro" id="IPR023214">
    <property type="entry name" value="HAD_sf"/>
</dbReference>
<evidence type="ECO:0000259" key="1">
    <source>
        <dbReference type="Pfam" id="PF05116"/>
    </source>
</evidence>
<name>A0ABW0LU43_9BACL</name>
<gene>
    <name evidence="2" type="ORF">ACFPPD_11660</name>
</gene>
<dbReference type="InterPro" id="IPR036412">
    <property type="entry name" value="HAD-like_sf"/>
</dbReference>
<comment type="caution">
    <text evidence="2">The sequence shown here is derived from an EMBL/GenBank/DDBJ whole genome shotgun (WGS) entry which is preliminary data.</text>
</comment>
<dbReference type="Proteomes" id="UP001596105">
    <property type="component" value="Unassembled WGS sequence"/>
</dbReference>
<proteinExistence type="predicted"/>
<keyword evidence="3" id="KW-1185">Reference proteome</keyword>
<evidence type="ECO:0000313" key="2">
    <source>
        <dbReference type="EMBL" id="MFC5469378.1"/>
    </source>
</evidence>